<name>A0A1I0SPK6_9NOCA</name>
<feature type="binding site" evidence="7">
    <location>
        <position position="110"/>
    </location>
    <ligand>
        <name>Cu cation</name>
        <dbReference type="ChEBI" id="CHEBI:23378"/>
    </ligand>
</feature>
<proteinExistence type="predicted"/>
<feature type="signal peptide" evidence="8">
    <location>
        <begin position="1"/>
        <end position="28"/>
    </location>
</feature>
<keyword evidence="6 7" id="KW-0186">Copper</keyword>
<dbReference type="InterPro" id="IPR002386">
    <property type="entry name" value="Amicyanin/Pseudoazurin"/>
</dbReference>
<evidence type="ECO:0000256" key="3">
    <source>
        <dbReference type="ARBA" id="ARBA00022723"/>
    </source>
</evidence>
<dbReference type="SUPFAM" id="SSF49503">
    <property type="entry name" value="Cupredoxins"/>
    <property type="match status" value="1"/>
</dbReference>
<evidence type="ECO:0000256" key="5">
    <source>
        <dbReference type="ARBA" id="ARBA00022982"/>
    </source>
</evidence>
<dbReference type="GeneID" id="85484556"/>
<evidence type="ECO:0000256" key="7">
    <source>
        <dbReference type="PIRSR" id="PIRSR602386-1"/>
    </source>
</evidence>
<evidence type="ECO:0000313" key="11">
    <source>
        <dbReference type="Proteomes" id="UP000182054"/>
    </source>
</evidence>
<feature type="domain" description="Blue (type 1) copper" evidence="9">
    <location>
        <begin position="43"/>
        <end position="122"/>
    </location>
</feature>
<dbReference type="PROSITE" id="PS51257">
    <property type="entry name" value="PROKAR_LIPOPROTEIN"/>
    <property type="match status" value="1"/>
</dbReference>
<dbReference type="InterPro" id="IPR052721">
    <property type="entry name" value="ET_Amicyanin"/>
</dbReference>
<keyword evidence="3 7" id="KW-0479">Metal-binding</keyword>
<comment type="subcellular location">
    <subcellularLocation>
        <location evidence="1">Periplasm</location>
    </subcellularLocation>
</comment>
<evidence type="ECO:0000256" key="2">
    <source>
        <dbReference type="ARBA" id="ARBA00022448"/>
    </source>
</evidence>
<dbReference type="Gene3D" id="2.60.40.420">
    <property type="entry name" value="Cupredoxins - blue copper proteins"/>
    <property type="match status" value="1"/>
</dbReference>
<dbReference type="InterPro" id="IPR000923">
    <property type="entry name" value="BlueCu_1"/>
</dbReference>
<dbReference type="EMBL" id="FOJN01000002">
    <property type="protein sequence ID" value="SFA41460.1"/>
    <property type="molecule type" value="Genomic_DNA"/>
</dbReference>
<evidence type="ECO:0000256" key="1">
    <source>
        <dbReference type="ARBA" id="ARBA00004418"/>
    </source>
</evidence>
<dbReference type="PANTHER" id="PTHR36507:SF1">
    <property type="entry name" value="BLL1555 PROTEIN"/>
    <property type="match status" value="1"/>
</dbReference>
<dbReference type="PANTHER" id="PTHR36507">
    <property type="entry name" value="BLL1555 PROTEIN"/>
    <property type="match status" value="1"/>
</dbReference>
<dbReference type="Pfam" id="PF00127">
    <property type="entry name" value="Copper-bind"/>
    <property type="match status" value="1"/>
</dbReference>
<protein>
    <submittedName>
        <fullName evidence="10">Plastocyanin</fullName>
    </submittedName>
</protein>
<dbReference type="Proteomes" id="UP000182054">
    <property type="component" value="Unassembled WGS sequence"/>
</dbReference>
<dbReference type="GO" id="GO:0009055">
    <property type="term" value="F:electron transfer activity"/>
    <property type="evidence" value="ECO:0007669"/>
    <property type="project" value="InterPro"/>
</dbReference>
<dbReference type="AlphaFoldDB" id="A0A1I0SPK6"/>
<dbReference type="PRINTS" id="PR00155">
    <property type="entry name" value="AMICYANIN"/>
</dbReference>
<gene>
    <name evidence="10" type="ORF">SAMN05444374_10277</name>
</gene>
<organism evidence="10 11">
    <name type="scientific">Rhodococcoides kroppenstedtii</name>
    <dbReference type="NCBI Taxonomy" id="293050"/>
    <lineage>
        <taxon>Bacteria</taxon>
        <taxon>Bacillati</taxon>
        <taxon>Actinomycetota</taxon>
        <taxon>Actinomycetes</taxon>
        <taxon>Mycobacteriales</taxon>
        <taxon>Nocardiaceae</taxon>
        <taxon>Rhodococcoides</taxon>
    </lineage>
</organism>
<feature type="binding site" evidence="7">
    <location>
        <position position="113"/>
    </location>
    <ligand>
        <name>Cu cation</name>
        <dbReference type="ChEBI" id="CHEBI:23378"/>
    </ligand>
</feature>
<dbReference type="GO" id="GO:0005507">
    <property type="term" value="F:copper ion binding"/>
    <property type="evidence" value="ECO:0007669"/>
    <property type="project" value="InterPro"/>
</dbReference>
<evidence type="ECO:0000256" key="4">
    <source>
        <dbReference type="ARBA" id="ARBA00022764"/>
    </source>
</evidence>
<dbReference type="InterPro" id="IPR035668">
    <property type="entry name" value="Amicyanin"/>
</dbReference>
<accession>A0A1I0SPK6</accession>
<evidence type="ECO:0000256" key="6">
    <source>
        <dbReference type="ARBA" id="ARBA00023008"/>
    </source>
</evidence>
<keyword evidence="8" id="KW-0732">Signal</keyword>
<dbReference type="GO" id="GO:0042597">
    <property type="term" value="C:periplasmic space"/>
    <property type="evidence" value="ECO:0007669"/>
    <property type="project" value="UniProtKB-SubCell"/>
</dbReference>
<dbReference type="RefSeq" id="WP_244516392.1">
    <property type="nucleotide sequence ID" value="NZ_FOJN01000002.1"/>
</dbReference>
<evidence type="ECO:0000313" key="10">
    <source>
        <dbReference type="EMBL" id="SFA41460.1"/>
    </source>
</evidence>
<reference evidence="10 11" key="1">
    <citation type="submission" date="2016-10" db="EMBL/GenBank/DDBJ databases">
        <authorList>
            <person name="de Groot N.N."/>
        </authorList>
    </citation>
    <scope>NUCLEOTIDE SEQUENCE [LARGE SCALE GENOMIC DNA]</scope>
    <source>
        <strain evidence="10 11">DSM 44908</strain>
    </source>
</reference>
<evidence type="ECO:0000259" key="9">
    <source>
        <dbReference type="Pfam" id="PF00127"/>
    </source>
</evidence>
<evidence type="ECO:0000256" key="8">
    <source>
        <dbReference type="SAM" id="SignalP"/>
    </source>
</evidence>
<sequence length="123" mass="13136">MARSEMPHRRLALVGTVAALAISLAACTEDPPPAERPTGPNVVTVADMAYSPATVTISPGDTVTWFFDDDRMAHNVVGIDNASSLLHSPMIAAGQFSQTFDDPGTYNYFCTVHPNMTGVVIVR</sequence>
<keyword evidence="4" id="KW-0574">Periplasm</keyword>
<feature type="binding site" evidence="7">
    <location>
        <position position="74"/>
    </location>
    <ligand>
        <name>Cu cation</name>
        <dbReference type="ChEBI" id="CHEBI:23378"/>
    </ligand>
</feature>
<keyword evidence="5" id="KW-0249">Electron transport</keyword>
<dbReference type="InterPro" id="IPR008972">
    <property type="entry name" value="Cupredoxin"/>
</dbReference>
<feature type="chain" id="PRO_5010180179" evidence="8">
    <location>
        <begin position="29"/>
        <end position="123"/>
    </location>
</feature>
<keyword evidence="2" id="KW-0813">Transport</keyword>
<dbReference type="CDD" id="cd13921">
    <property type="entry name" value="Amicyanin"/>
    <property type="match status" value="1"/>
</dbReference>
<comment type="cofactor">
    <cofactor evidence="7">
        <name>Cu cation</name>
        <dbReference type="ChEBI" id="CHEBI:23378"/>
    </cofactor>
    <text evidence="7">Binds 1 copper ion per subunit.</text>
</comment>